<dbReference type="InterPro" id="IPR003583">
    <property type="entry name" value="Hlx-hairpin-Hlx_DNA-bd_motif"/>
</dbReference>
<dbReference type="InterPro" id="IPR000305">
    <property type="entry name" value="GIY-YIG_endonuc"/>
</dbReference>
<keyword evidence="1 7" id="KW-0963">Cytoplasm</keyword>
<comment type="similarity">
    <text evidence="7">Belongs to the UvrC family.</text>
</comment>
<evidence type="ECO:0000259" key="9">
    <source>
        <dbReference type="PROSITE" id="PS50165"/>
    </source>
</evidence>
<dbReference type="PROSITE" id="PS50165">
    <property type="entry name" value="UVRC"/>
    <property type="match status" value="1"/>
</dbReference>
<evidence type="ECO:0000313" key="10">
    <source>
        <dbReference type="EMBL" id="CEG20350.1"/>
    </source>
</evidence>
<evidence type="ECO:0000256" key="3">
    <source>
        <dbReference type="ARBA" id="ARBA00022769"/>
    </source>
</evidence>
<dbReference type="PROSITE" id="PS50164">
    <property type="entry name" value="GIY_YIG"/>
    <property type="match status" value="1"/>
</dbReference>
<dbReference type="EMBL" id="CCXQ01000002">
    <property type="protein sequence ID" value="CEG20350.1"/>
    <property type="molecule type" value="Genomic_DNA"/>
</dbReference>
<dbReference type="GO" id="GO:0005737">
    <property type="term" value="C:cytoplasm"/>
    <property type="evidence" value="ECO:0007669"/>
    <property type="project" value="UniProtKB-SubCell"/>
</dbReference>
<dbReference type="FunFam" id="3.40.1440.10:FF:000001">
    <property type="entry name" value="UvrABC system protein C"/>
    <property type="match status" value="1"/>
</dbReference>
<dbReference type="Gene3D" id="1.10.150.20">
    <property type="entry name" value="5' to 3' exonuclease, C-terminal subdomain"/>
    <property type="match status" value="1"/>
</dbReference>
<dbReference type="GO" id="GO:0003677">
    <property type="term" value="F:DNA binding"/>
    <property type="evidence" value="ECO:0007669"/>
    <property type="project" value="UniProtKB-UniRule"/>
</dbReference>
<organism evidence="10 11">
    <name type="scientific">Anaplasma phagocytophilum</name>
    <name type="common">Ehrlichia phagocytophila</name>
    <dbReference type="NCBI Taxonomy" id="948"/>
    <lineage>
        <taxon>Bacteria</taxon>
        <taxon>Pseudomonadati</taxon>
        <taxon>Pseudomonadota</taxon>
        <taxon>Alphaproteobacteria</taxon>
        <taxon>Rickettsiales</taxon>
        <taxon>Anaplasmataceae</taxon>
        <taxon>Anaplasma</taxon>
        <taxon>phagocytophilum group</taxon>
    </lineage>
</organism>
<gene>
    <name evidence="7 10" type="primary">uvrC</name>
    <name evidence="10" type="ORF">ANAPHAGO_01092</name>
</gene>
<name>A0A098EEX4_ANAPH</name>
<evidence type="ECO:0000256" key="2">
    <source>
        <dbReference type="ARBA" id="ARBA00022763"/>
    </source>
</evidence>
<dbReference type="SMART" id="SM00465">
    <property type="entry name" value="GIYc"/>
    <property type="match status" value="1"/>
</dbReference>
<feature type="domain" description="UvrC family homology region profile" evidence="9">
    <location>
        <begin position="265"/>
        <end position="479"/>
    </location>
</feature>
<keyword evidence="6 7" id="KW-0742">SOS response</keyword>
<evidence type="ECO:0000256" key="1">
    <source>
        <dbReference type="ARBA" id="ARBA00022490"/>
    </source>
</evidence>
<dbReference type="HAMAP" id="MF_00203">
    <property type="entry name" value="UvrC"/>
    <property type="match status" value="1"/>
</dbReference>
<evidence type="ECO:0000256" key="4">
    <source>
        <dbReference type="ARBA" id="ARBA00022881"/>
    </source>
</evidence>
<proteinExistence type="inferred from homology"/>
<comment type="subcellular location">
    <subcellularLocation>
        <location evidence="7">Cytoplasm</location>
    </subcellularLocation>
</comment>
<evidence type="ECO:0000259" key="8">
    <source>
        <dbReference type="PROSITE" id="PS50164"/>
    </source>
</evidence>
<dbReference type="InterPro" id="IPR038476">
    <property type="entry name" value="UvrC_RNase_H_dom_sf"/>
</dbReference>
<feature type="domain" description="GIY-YIG" evidence="8">
    <location>
        <begin position="25"/>
        <end position="103"/>
    </location>
</feature>
<dbReference type="InterPro" id="IPR004791">
    <property type="entry name" value="UvrC"/>
</dbReference>
<dbReference type="Pfam" id="PF08459">
    <property type="entry name" value="UvrC_RNaseH_dom"/>
    <property type="match status" value="1"/>
</dbReference>
<dbReference type="Pfam" id="PF01541">
    <property type="entry name" value="GIY-YIG"/>
    <property type="match status" value="1"/>
</dbReference>
<dbReference type="Gene3D" id="3.40.1440.10">
    <property type="entry name" value="GIY-YIG endonuclease"/>
    <property type="match status" value="1"/>
</dbReference>
<dbReference type="NCBIfam" id="TIGR00194">
    <property type="entry name" value="uvrC"/>
    <property type="match status" value="1"/>
</dbReference>
<dbReference type="GO" id="GO:0009381">
    <property type="term" value="F:excinuclease ABC activity"/>
    <property type="evidence" value="ECO:0007669"/>
    <property type="project" value="UniProtKB-UniRule"/>
</dbReference>
<evidence type="ECO:0000256" key="5">
    <source>
        <dbReference type="ARBA" id="ARBA00023204"/>
    </source>
</evidence>
<dbReference type="CDD" id="cd10434">
    <property type="entry name" value="GIY-YIG_UvrC_Cho"/>
    <property type="match status" value="1"/>
</dbReference>
<dbReference type="PANTHER" id="PTHR30562:SF1">
    <property type="entry name" value="UVRABC SYSTEM PROTEIN C"/>
    <property type="match status" value="1"/>
</dbReference>
<dbReference type="SUPFAM" id="SSF82771">
    <property type="entry name" value="GIY-YIG endonuclease"/>
    <property type="match status" value="1"/>
</dbReference>
<dbReference type="InterPro" id="IPR035901">
    <property type="entry name" value="GIY-YIG_endonuc_sf"/>
</dbReference>
<dbReference type="InterPro" id="IPR036876">
    <property type="entry name" value="UVR_dom_sf"/>
</dbReference>
<evidence type="ECO:0000313" key="11">
    <source>
        <dbReference type="Proteomes" id="UP000055047"/>
    </source>
</evidence>
<dbReference type="InterPro" id="IPR001162">
    <property type="entry name" value="UvrC_RNase_H_dom"/>
</dbReference>
<dbReference type="PANTHER" id="PTHR30562">
    <property type="entry name" value="UVRC/OXIDOREDUCTASE"/>
    <property type="match status" value="1"/>
</dbReference>
<dbReference type="GO" id="GO:0009380">
    <property type="term" value="C:excinuclease repair complex"/>
    <property type="evidence" value="ECO:0007669"/>
    <property type="project" value="InterPro"/>
</dbReference>
<sequence length="614" mass="70180">MKNSNERLNDAFYALKKATCSIRKSVPGVYKMFGTEDRLLYVGKAKDLKKRLSSYLSINRMSVNVYTMVKQIVRLEITVTENETEALLLEAKLIKSLKPKYNIIMRDDKFYPYILFSKHKYPRIVLHREKRSEGRYTGLYGPFLSSVMTRHIIATIKKAFLIRSCPDNFFATRARPCIEYEIKNCSAPCMQKITEEDYAKAVQMAHKALTGQSKEIQCELFEMMCRFSNNQDYESAIVCRDRLHALKSMKECMGFQTGIHGDVDFIAVYKRQDLYCMQVVFFRDGVNYGSQPYFIESVGNASDADIVNMFMLQIYNDFPSVVYVDLPSDYDTNIMSTAIKKLMKREVDIRLPATRDELKAMGLARNYAMEALNRRIRNTTQDTDLEEFATFFDLLKAPERIEIYDNSHISGTHPYGVMVVCGKDGLLKKEYRKFKINTVTNGDDCSMMHEVISRRFKEIPDVLPDFILIDGGRGQRSAVYGELSRLGIPFACIAKGPGRVAGTEVFYLSNGEKLSLDPASKLMHFLCRLRDEAHRFAITSHRKSRDGKLQFSTLLNDIPGIGKTKGKAILAYFGSIQAMKHARVEEISKVPGISLKLAKRVADYLKESQTTLRA</sequence>
<dbReference type="InterPro" id="IPR047296">
    <property type="entry name" value="GIY-YIG_UvrC_Cho"/>
</dbReference>
<dbReference type="AlphaFoldDB" id="A0A098EEX4"/>
<keyword evidence="4 7" id="KW-0267">Excision nuclease</keyword>
<protein>
    <recommendedName>
        <fullName evidence="7">UvrABC system protein C</fullName>
        <shortName evidence="7">Protein UvrC</shortName>
    </recommendedName>
    <alternativeName>
        <fullName evidence="7">Excinuclease ABC subunit C</fullName>
    </alternativeName>
</protein>
<dbReference type="Pfam" id="PF22920">
    <property type="entry name" value="UvrC_RNaseH"/>
    <property type="match status" value="1"/>
</dbReference>
<dbReference type="SMART" id="SM00278">
    <property type="entry name" value="HhH1"/>
    <property type="match status" value="2"/>
</dbReference>
<keyword evidence="3 7" id="KW-0228">DNA excision</keyword>
<dbReference type="GO" id="GO:0009432">
    <property type="term" value="P:SOS response"/>
    <property type="evidence" value="ECO:0007669"/>
    <property type="project" value="UniProtKB-UniRule"/>
</dbReference>
<evidence type="ECO:0000256" key="7">
    <source>
        <dbReference type="HAMAP-Rule" id="MF_00203"/>
    </source>
</evidence>
<dbReference type="InterPro" id="IPR010994">
    <property type="entry name" value="RuvA_2-like"/>
</dbReference>
<evidence type="ECO:0000256" key="6">
    <source>
        <dbReference type="ARBA" id="ARBA00023236"/>
    </source>
</evidence>
<dbReference type="GO" id="GO:0006289">
    <property type="term" value="P:nucleotide-excision repair"/>
    <property type="evidence" value="ECO:0007669"/>
    <property type="project" value="UniProtKB-UniRule"/>
</dbReference>
<dbReference type="Gene3D" id="3.30.420.340">
    <property type="entry name" value="UvrC, RNAse H endonuclease domain"/>
    <property type="match status" value="1"/>
</dbReference>
<dbReference type="Proteomes" id="UP000055047">
    <property type="component" value="Unassembled WGS sequence"/>
</dbReference>
<accession>A0A098EEX4</accession>
<dbReference type="Pfam" id="PF14520">
    <property type="entry name" value="HHH_5"/>
    <property type="match status" value="1"/>
</dbReference>
<reference evidence="10 11" key="1">
    <citation type="submission" date="2014-09" db="EMBL/GenBank/DDBJ databases">
        <authorList>
            <person name="Loux Valentin"/>
            <person name="Dugat Thibaut"/>
        </authorList>
    </citation>
    <scope>NUCLEOTIDE SEQUENCE [LARGE SCALE GENOMIC DNA]</scope>
    <source>
        <strain evidence="10 11">BOV-10_179</strain>
    </source>
</reference>
<dbReference type="SUPFAM" id="SSF46600">
    <property type="entry name" value="C-terminal UvrC-binding domain of UvrB"/>
    <property type="match status" value="1"/>
</dbReference>
<comment type="function">
    <text evidence="7">The UvrABC repair system catalyzes the recognition and processing of DNA lesions. UvrC both incises the 5' and 3' sides of the lesion. The N-terminal half is responsible for the 3' incision and the C-terminal half is responsible for the 5' incision.</text>
</comment>
<dbReference type="InterPro" id="IPR050066">
    <property type="entry name" value="UvrABC_protein_C"/>
</dbReference>
<keyword evidence="2 7" id="KW-0227">DNA damage</keyword>
<comment type="subunit">
    <text evidence="7">Interacts with UvrB in an incision complex.</text>
</comment>
<dbReference type="SUPFAM" id="SSF47781">
    <property type="entry name" value="RuvA domain 2-like"/>
    <property type="match status" value="1"/>
</dbReference>
<keyword evidence="5 7" id="KW-0234">DNA repair</keyword>
<dbReference type="RefSeq" id="WP_060757519.1">
    <property type="nucleotide sequence ID" value="NZ_CCXQ01000002.1"/>
</dbReference>